<gene>
    <name evidence="1" type="ORF">E5331_04670</name>
</gene>
<organism evidence="1 2">
    <name type="scientific">Lepagella muris</name>
    <dbReference type="NCBI Taxonomy" id="3032870"/>
    <lineage>
        <taxon>Bacteria</taxon>
        <taxon>Pseudomonadati</taxon>
        <taxon>Bacteroidota</taxon>
        <taxon>Bacteroidia</taxon>
        <taxon>Bacteroidales</taxon>
        <taxon>Muribaculaceae</taxon>
        <taxon>Lepagella</taxon>
    </lineage>
</organism>
<proteinExistence type="predicted"/>
<keyword evidence="2" id="KW-1185">Reference proteome</keyword>
<evidence type="ECO:0000313" key="2">
    <source>
        <dbReference type="Proteomes" id="UP000306319"/>
    </source>
</evidence>
<sequence length="257" mass="31361">MVSREIFNDWKGVFPFLTEFSKSTLYLRVGIVMLGLRLESSQYESDDYQVYLECRSLWDDSDGYNRFDIFNYRLEGKIGNTFYLSSKKEHDFYFSRAEQRAREQFGDVLQEKIRLSSIMNLFTSPDKDIDNPNFWKPVYEFVFALSTYLDDINLRERLMREIEWKSKRWKYKWVRTEFDMEFEEWMNGMYERVGNREKLMAQVEKNLESWRVRNLNEAQLIIDDFLFPSEKYRNTSQKFKDFFANAMKRLLPTRHQP</sequence>
<accession>A0AC61RJN1</accession>
<comment type="caution">
    <text evidence="1">The sequence shown here is derived from an EMBL/GenBank/DDBJ whole genome shotgun (WGS) entry which is preliminary data.</text>
</comment>
<evidence type="ECO:0000313" key="1">
    <source>
        <dbReference type="EMBL" id="TGY80081.1"/>
    </source>
</evidence>
<dbReference type="EMBL" id="SRYB01000004">
    <property type="protein sequence ID" value="TGY80081.1"/>
    <property type="molecule type" value="Genomic_DNA"/>
</dbReference>
<dbReference type="Proteomes" id="UP000306319">
    <property type="component" value="Unassembled WGS sequence"/>
</dbReference>
<protein>
    <submittedName>
        <fullName evidence="1">Uncharacterized protein</fullName>
    </submittedName>
</protein>
<reference evidence="1" key="1">
    <citation type="submission" date="2019-04" db="EMBL/GenBank/DDBJ databases">
        <title>Microbes associate with the intestines of laboratory mice.</title>
        <authorList>
            <person name="Navarre W."/>
            <person name="Wong E."/>
            <person name="Huang K."/>
            <person name="Tropini C."/>
            <person name="Ng K."/>
            <person name="Yu B."/>
        </authorList>
    </citation>
    <scope>NUCLEOTIDE SEQUENCE</scope>
    <source>
        <strain evidence="1">NM04_E33</strain>
    </source>
</reference>
<name>A0AC61RJN1_9BACT</name>